<reference evidence="2" key="1">
    <citation type="submission" date="2010-05" db="EMBL/GenBank/DDBJ databases">
        <title>The Genome Sequence of Magnaporthe poae strain ATCC 64411.</title>
        <authorList>
            <consortium name="The Broad Institute Genome Sequencing Platform"/>
            <consortium name="Broad Institute Genome Sequencing Center for Infectious Disease"/>
            <person name="Ma L.-J."/>
            <person name="Dead R."/>
            <person name="Young S."/>
            <person name="Zeng Q."/>
            <person name="Koehrsen M."/>
            <person name="Alvarado L."/>
            <person name="Berlin A."/>
            <person name="Chapman S.B."/>
            <person name="Chen Z."/>
            <person name="Freedman E."/>
            <person name="Gellesch M."/>
            <person name="Goldberg J."/>
            <person name="Griggs A."/>
            <person name="Gujja S."/>
            <person name="Heilman E.R."/>
            <person name="Heiman D."/>
            <person name="Hepburn T."/>
            <person name="Howarth C."/>
            <person name="Jen D."/>
            <person name="Larson L."/>
            <person name="Mehta T."/>
            <person name="Neiman D."/>
            <person name="Pearson M."/>
            <person name="Roberts A."/>
            <person name="Saif S."/>
            <person name="Shea T."/>
            <person name="Shenoy N."/>
            <person name="Sisk P."/>
            <person name="Stolte C."/>
            <person name="Sykes S."/>
            <person name="Walk T."/>
            <person name="White J."/>
            <person name="Yandava C."/>
            <person name="Haas B."/>
            <person name="Nusbaum C."/>
            <person name="Birren B."/>
        </authorList>
    </citation>
    <scope>NUCLEOTIDE SEQUENCE</scope>
    <source>
        <strain evidence="2">ATCC 64411</strain>
    </source>
</reference>
<dbReference type="EMBL" id="GL876966">
    <property type="protein sequence ID" value="KLU82334.1"/>
    <property type="molecule type" value="Genomic_DNA"/>
</dbReference>
<reference evidence="3" key="4">
    <citation type="journal article" date="2015" name="G3 (Bethesda)">
        <title>Genome sequences of three phytopathogenic species of the Magnaporthaceae family of fungi.</title>
        <authorList>
            <person name="Okagaki L.H."/>
            <person name="Nunes C.C."/>
            <person name="Sailsbery J."/>
            <person name="Clay B."/>
            <person name="Brown D."/>
            <person name="John T."/>
            <person name="Oh Y."/>
            <person name="Young N."/>
            <person name="Fitzgerald M."/>
            <person name="Haas B.J."/>
            <person name="Zeng Q."/>
            <person name="Young S."/>
            <person name="Adiconis X."/>
            <person name="Fan L."/>
            <person name="Levin J.Z."/>
            <person name="Mitchell T.K."/>
            <person name="Okubara P.A."/>
            <person name="Farman M.L."/>
            <person name="Kohn L.M."/>
            <person name="Birren B."/>
            <person name="Ma L.-J."/>
            <person name="Dean R.A."/>
        </authorList>
    </citation>
    <scope>NUCLEOTIDE SEQUENCE</scope>
    <source>
        <strain evidence="3">ATCC 64411 / 73-15</strain>
    </source>
</reference>
<reference evidence="2" key="3">
    <citation type="submission" date="2011-03" db="EMBL/GenBank/DDBJ databases">
        <title>Annotation of Magnaporthe poae ATCC 64411.</title>
        <authorList>
            <person name="Ma L.-J."/>
            <person name="Dead R."/>
            <person name="Young S.K."/>
            <person name="Zeng Q."/>
            <person name="Gargeya S."/>
            <person name="Fitzgerald M."/>
            <person name="Haas B."/>
            <person name="Abouelleil A."/>
            <person name="Alvarado L."/>
            <person name="Arachchi H.M."/>
            <person name="Berlin A."/>
            <person name="Brown A."/>
            <person name="Chapman S.B."/>
            <person name="Chen Z."/>
            <person name="Dunbar C."/>
            <person name="Freedman E."/>
            <person name="Gearin G."/>
            <person name="Gellesch M."/>
            <person name="Goldberg J."/>
            <person name="Griggs A."/>
            <person name="Gujja S."/>
            <person name="Heiman D."/>
            <person name="Howarth C."/>
            <person name="Larson L."/>
            <person name="Lui A."/>
            <person name="MacDonald P.J.P."/>
            <person name="Mehta T."/>
            <person name="Montmayeur A."/>
            <person name="Murphy C."/>
            <person name="Neiman D."/>
            <person name="Pearson M."/>
            <person name="Priest M."/>
            <person name="Roberts A."/>
            <person name="Saif S."/>
            <person name="Shea T."/>
            <person name="Shenoy N."/>
            <person name="Sisk P."/>
            <person name="Stolte C."/>
            <person name="Sykes S."/>
            <person name="Yandava C."/>
            <person name="Wortman J."/>
            <person name="Nusbaum C."/>
            <person name="Birren B."/>
        </authorList>
    </citation>
    <scope>NUCLEOTIDE SEQUENCE</scope>
    <source>
        <strain evidence="2">ATCC 64411</strain>
    </source>
</reference>
<accession>A0A0C4DNL5</accession>
<feature type="compositionally biased region" description="Polar residues" evidence="1">
    <location>
        <begin position="1"/>
        <end position="12"/>
    </location>
</feature>
<evidence type="ECO:0000256" key="1">
    <source>
        <dbReference type="SAM" id="MobiDB-lite"/>
    </source>
</evidence>
<feature type="compositionally biased region" description="Low complexity" evidence="1">
    <location>
        <begin position="78"/>
        <end position="96"/>
    </location>
</feature>
<name>A0A0C4DNL5_MAGP6</name>
<sequence>MSGDNLSQSSLPPTAGPRVKFDRPCPAAASGGCGPRKPITLNIDTSLASEKGGKGGDTHNHPPFPRTPPPWLAKRRPSLLPSRRQSRMTATATATAQAEEDGPHDTRSRSSRIRSSVSAAFRRPSASLVLHGGREKQQGVVVEPRRPPVYNLFGHHRRQH</sequence>
<evidence type="ECO:0000313" key="4">
    <source>
        <dbReference type="Proteomes" id="UP000011715"/>
    </source>
</evidence>
<reference evidence="4" key="2">
    <citation type="submission" date="2010-05" db="EMBL/GenBank/DDBJ databases">
        <title>The genome sequence of Magnaporthe poae strain ATCC 64411.</title>
        <authorList>
            <person name="Ma L.-J."/>
            <person name="Dead R."/>
            <person name="Young S."/>
            <person name="Zeng Q."/>
            <person name="Koehrsen M."/>
            <person name="Alvarado L."/>
            <person name="Berlin A."/>
            <person name="Chapman S.B."/>
            <person name="Chen Z."/>
            <person name="Freedman E."/>
            <person name="Gellesch M."/>
            <person name="Goldberg J."/>
            <person name="Griggs A."/>
            <person name="Gujja S."/>
            <person name="Heilman E.R."/>
            <person name="Heiman D."/>
            <person name="Hepburn T."/>
            <person name="Howarth C."/>
            <person name="Jen D."/>
            <person name="Larson L."/>
            <person name="Mehta T."/>
            <person name="Neiman D."/>
            <person name="Pearson M."/>
            <person name="Roberts A."/>
            <person name="Saif S."/>
            <person name="Shea T."/>
            <person name="Shenoy N."/>
            <person name="Sisk P."/>
            <person name="Stolte C."/>
            <person name="Sykes S."/>
            <person name="Walk T."/>
            <person name="White J."/>
            <person name="Yandava C."/>
            <person name="Haas B."/>
            <person name="Nusbaum C."/>
            <person name="Birren B."/>
        </authorList>
    </citation>
    <scope>NUCLEOTIDE SEQUENCE [LARGE SCALE GENOMIC DNA]</scope>
    <source>
        <strain evidence="4">ATCC 64411 / 73-15</strain>
    </source>
</reference>
<feature type="compositionally biased region" description="Pro residues" evidence="1">
    <location>
        <begin position="62"/>
        <end position="71"/>
    </location>
</feature>
<dbReference type="EMBL" id="ADBL01000339">
    <property type="status" value="NOT_ANNOTATED_CDS"/>
    <property type="molecule type" value="Genomic_DNA"/>
</dbReference>
<evidence type="ECO:0000313" key="2">
    <source>
        <dbReference type="EMBL" id="KLU82334.1"/>
    </source>
</evidence>
<reference evidence="3" key="5">
    <citation type="submission" date="2015-06" db="UniProtKB">
        <authorList>
            <consortium name="EnsemblFungi"/>
        </authorList>
    </citation>
    <scope>IDENTIFICATION</scope>
    <source>
        <strain evidence="3">ATCC 64411</strain>
    </source>
</reference>
<dbReference type="EnsemblFungi" id="MAPG_01407T0">
    <property type="protein sequence ID" value="MAPG_01407T0"/>
    <property type="gene ID" value="MAPG_01407"/>
</dbReference>
<protein>
    <submittedName>
        <fullName evidence="2 3">Uncharacterized protein</fullName>
    </submittedName>
</protein>
<proteinExistence type="predicted"/>
<dbReference type="AlphaFoldDB" id="A0A0C4DNL5"/>
<gene>
    <name evidence="2" type="ORF">MAPG_01407</name>
</gene>
<feature type="region of interest" description="Disordered" evidence="1">
    <location>
        <begin position="1"/>
        <end position="120"/>
    </location>
</feature>
<dbReference type="VEuPathDB" id="FungiDB:MAPG_01407"/>
<dbReference type="eggNOG" id="ENOG502RNBN">
    <property type="taxonomic scope" value="Eukaryota"/>
</dbReference>
<feature type="compositionally biased region" description="Basic and acidic residues" evidence="1">
    <location>
        <begin position="51"/>
        <end position="60"/>
    </location>
</feature>
<dbReference type="Proteomes" id="UP000011715">
    <property type="component" value="Unassembled WGS sequence"/>
</dbReference>
<keyword evidence="4" id="KW-1185">Reference proteome</keyword>
<evidence type="ECO:0000313" key="3">
    <source>
        <dbReference type="EnsemblFungi" id="MAPG_01407T0"/>
    </source>
</evidence>
<organism evidence="3 4">
    <name type="scientific">Magnaporthiopsis poae (strain ATCC 64411 / 73-15)</name>
    <name type="common">Kentucky bluegrass fungus</name>
    <name type="synonym">Magnaporthe poae</name>
    <dbReference type="NCBI Taxonomy" id="644358"/>
    <lineage>
        <taxon>Eukaryota</taxon>
        <taxon>Fungi</taxon>
        <taxon>Dikarya</taxon>
        <taxon>Ascomycota</taxon>
        <taxon>Pezizomycotina</taxon>
        <taxon>Sordariomycetes</taxon>
        <taxon>Sordariomycetidae</taxon>
        <taxon>Magnaporthales</taxon>
        <taxon>Magnaporthaceae</taxon>
        <taxon>Magnaporthiopsis</taxon>
    </lineage>
</organism>